<accession>A0A8H5MW38</accession>
<gene>
    <name evidence="2" type="ORF">FNAPI_9367</name>
</gene>
<name>A0A8H5MW38_9HYPO</name>
<dbReference type="AlphaFoldDB" id="A0A8H5MW38"/>
<organism evidence="2 3">
    <name type="scientific">Fusarium napiforme</name>
    <dbReference type="NCBI Taxonomy" id="42672"/>
    <lineage>
        <taxon>Eukaryota</taxon>
        <taxon>Fungi</taxon>
        <taxon>Dikarya</taxon>
        <taxon>Ascomycota</taxon>
        <taxon>Pezizomycotina</taxon>
        <taxon>Sordariomycetes</taxon>
        <taxon>Hypocreomycetidae</taxon>
        <taxon>Hypocreales</taxon>
        <taxon>Nectriaceae</taxon>
        <taxon>Fusarium</taxon>
        <taxon>Fusarium fujikuroi species complex</taxon>
    </lineage>
</organism>
<reference evidence="2 3" key="1">
    <citation type="submission" date="2020-05" db="EMBL/GenBank/DDBJ databases">
        <title>Identification and distribution of gene clusters putatively required for synthesis of sphingolipid metabolism inhibitors in phylogenetically diverse species of the filamentous fungus Fusarium.</title>
        <authorList>
            <person name="Kim H.-S."/>
            <person name="Busman M."/>
            <person name="Brown D.W."/>
            <person name="Divon H."/>
            <person name="Uhlig S."/>
            <person name="Proctor R.H."/>
        </authorList>
    </citation>
    <scope>NUCLEOTIDE SEQUENCE [LARGE SCALE GENOMIC DNA]</scope>
    <source>
        <strain evidence="2 3">NRRL 25196</strain>
    </source>
</reference>
<proteinExistence type="predicted"/>
<keyword evidence="3" id="KW-1185">Reference proteome</keyword>
<evidence type="ECO:0000313" key="3">
    <source>
        <dbReference type="Proteomes" id="UP000574317"/>
    </source>
</evidence>
<dbReference type="Proteomes" id="UP000574317">
    <property type="component" value="Unassembled WGS sequence"/>
</dbReference>
<sequence length="280" mass="31447">MCESSDEDMPHNPNPFNTVPPPSGSSGFSEPQDSITANPLPKPFWEAGPRPDYGNPQKRKGTNVTGELENSPSVKRLQPEQQSIPTPVKTPTGTDAHQLSSSPLTRLSWDESGPSVPAERRDSTPPKYSTPTFGPEQGPWPIPDRVEPLNTPASRQSTREHYLPQELDLEDSQDEQGIPGPSRETENVWFPQDPHEKRGRDLLLLLEKVPEKDRDQLVQLMPIRLERLEKCWAKGLCFADSIKVNVLQRDHKRFLIKINWPQVTSGEAAGQTAELYHIKC</sequence>
<evidence type="ECO:0000256" key="1">
    <source>
        <dbReference type="SAM" id="MobiDB-lite"/>
    </source>
</evidence>
<protein>
    <submittedName>
        <fullName evidence="2">Uncharacterized protein</fullName>
    </submittedName>
</protein>
<evidence type="ECO:0000313" key="2">
    <source>
        <dbReference type="EMBL" id="KAF5544551.1"/>
    </source>
</evidence>
<feature type="compositionally biased region" description="Polar residues" evidence="1">
    <location>
        <begin position="62"/>
        <end position="105"/>
    </location>
</feature>
<feature type="region of interest" description="Disordered" evidence="1">
    <location>
        <begin position="1"/>
        <end position="194"/>
    </location>
</feature>
<comment type="caution">
    <text evidence="2">The sequence shown here is derived from an EMBL/GenBank/DDBJ whole genome shotgun (WGS) entry which is preliminary data.</text>
</comment>
<dbReference type="EMBL" id="JAAOAO010000381">
    <property type="protein sequence ID" value="KAF5544551.1"/>
    <property type="molecule type" value="Genomic_DNA"/>
</dbReference>